<organism evidence="1 2">
    <name type="scientific">Danionella cerebrum</name>
    <dbReference type="NCBI Taxonomy" id="2873325"/>
    <lineage>
        <taxon>Eukaryota</taxon>
        <taxon>Metazoa</taxon>
        <taxon>Chordata</taxon>
        <taxon>Craniata</taxon>
        <taxon>Vertebrata</taxon>
        <taxon>Euteleostomi</taxon>
        <taxon>Actinopterygii</taxon>
        <taxon>Neopterygii</taxon>
        <taxon>Teleostei</taxon>
        <taxon>Ostariophysi</taxon>
        <taxon>Cypriniformes</taxon>
        <taxon>Danionidae</taxon>
        <taxon>Danioninae</taxon>
        <taxon>Danionella</taxon>
    </lineage>
</organism>
<dbReference type="Proteomes" id="UP000316079">
    <property type="component" value="Unassembled WGS sequence"/>
</dbReference>
<name>A0A553PZH7_9TELE</name>
<gene>
    <name evidence="1" type="ORF">DNTS_004453</name>
</gene>
<proteinExistence type="predicted"/>
<comment type="caution">
    <text evidence="1">The sequence shown here is derived from an EMBL/GenBank/DDBJ whole genome shotgun (WGS) entry which is preliminary data.</text>
</comment>
<protein>
    <submittedName>
        <fullName evidence="1">Uncharacterized protein</fullName>
    </submittedName>
</protein>
<sequence length="96" mass="10704">MKAGSSAPGSILYSPTQRLQKLDFDLNHHKWPLFTHTSFLLGQRCTDTFKMASRTRIPLDEQINGIRAGRKKRNASTPGNIRSGPEIVCDLLPAAR</sequence>
<keyword evidence="2" id="KW-1185">Reference proteome</keyword>
<evidence type="ECO:0000313" key="1">
    <source>
        <dbReference type="EMBL" id="TRY83036.1"/>
    </source>
</evidence>
<dbReference type="EMBL" id="SRMA01026503">
    <property type="protein sequence ID" value="TRY83036.1"/>
    <property type="molecule type" value="Genomic_DNA"/>
</dbReference>
<evidence type="ECO:0000313" key="2">
    <source>
        <dbReference type="Proteomes" id="UP000316079"/>
    </source>
</evidence>
<dbReference type="OrthoDB" id="10056939at2759"/>
<accession>A0A553PZH7</accession>
<dbReference type="AlphaFoldDB" id="A0A553PZH7"/>
<reference evidence="1 2" key="1">
    <citation type="journal article" date="2019" name="Sci. Data">
        <title>Hybrid genome assembly and annotation of Danionella translucida.</title>
        <authorList>
            <person name="Kadobianskyi M."/>
            <person name="Schulze L."/>
            <person name="Schuelke M."/>
            <person name="Judkewitz B."/>
        </authorList>
    </citation>
    <scope>NUCLEOTIDE SEQUENCE [LARGE SCALE GENOMIC DNA]</scope>
    <source>
        <strain evidence="1 2">Bolton</strain>
    </source>
</reference>